<comment type="caution">
    <text evidence="3">The sequence shown here is derived from an EMBL/GenBank/DDBJ whole genome shotgun (WGS) entry which is preliminary data.</text>
</comment>
<gene>
    <name evidence="3" type="ORF">SZN_36604</name>
</gene>
<proteinExistence type="predicted"/>
<evidence type="ECO:0000313" key="3">
    <source>
        <dbReference type="EMBL" id="EGX54705.1"/>
    </source>
</evidence>
<name>G2GP65_9ACTN</name>
<organism evidence="3 4">
    <name type="scientific">Streptomyces zinciresistens K42</name>
    <dbReference type="NCBI Taxonomy" id="700597"/>
    <lineage>
        <taxon>Bacteria</taxon>
        <taxon>Bacillati</taxon>
        <taxon>Actinomycetota</taxon>
        <taxon>Actinomycetes</taxon>
        <taxon>Kitasatosporales</taxon>
        <taxon>Streptomycetaceae</taxon>
        <taxon>Streptomyces</taxon>
    </lineage>
</organism>
<keyword evidence="4" id="KW-1185">Reference proteome</keyword>
<feature type="transmembrane region" description="Helical" evidence="2">
    <location>
        <begin position="34"/>
        <end position="52"/>
    </location>
</feature>
<dbReference type="Proteomes" id="UP000004217">
    <property type="component" value="Unassembled WGS sequence"/>
</dbReference>
<feature type="non-terminal residue" evidence="3">
    <location>
        <position position="1"/>
    </location>
</feature>
<feature type="compositionally biased region" description="Low complexity" evidence="1">
    <location>
        <begin position="7"/>
        <end position="16"/>
    </location>
</feature>
<evidence type="ECO:0000256" key="2">
    <source>
        <dbReference type="SAM" id="Phobius"/>
    </source>
</evidence>
<dbReference type="AlphaFoldDB" id="G2GP65"/>
<keyword evidence="2" id="KW-1133">Transmembrane helix</keyword>
<evidence type="ECO:0000256" key="1">
    <source>
        <dbReference type="SAM" id="MobiDB-lite"/>
    </source>
</evidence>
<dbReference type="EMBL" id="AGBF01000345">
    <property type="protein sequence ID" value="EGX54705.1"/>
    <property type="molecule type" value="Genomic_DNA"/>
</dbReference>
<keyword evidence="2" id="KW-0472">Membrane</keyword>
<evidence type="ECO:0008006" key="5">
    <source>
        <dbReference type="Google" id="ProtNLM"/>
    </source>
</evidence>
<sequence length="55" mass="5804">PAPKATPSPSAAPVRYPRYRATPRRTTPDDAPSPLTFVLLIAVPALAAVAALRPR</sequence>
<feature type="region of interest" description="Disordered" evidence="1">
    <location>
        <begin position="1"/>
        <end position="32"/>
    </location>
</feature>
<reference evidence="3 4" key="1">
    <citation type="submission" date="2011-08" db="EMBL/GenBank/DDBJ databases">
        <authorList>
            <person name="Lin Y."/>
            <person name="Hao X."/>
            <person name="Johnstone L."/>
            <person name="Miller S.J."/>
            <person name="Wei G."/>
            <person name="Rensing C."/>
        </authorList>
    </citation>
    <scope>NUCLEOTIDE SEQUENCE [LARGE SCALE GENOMIC DNA]</scope>
    <source>
        <strain evidence="3 4">K42</strain>
    </source>
</reference>
<accession>G2GP65</accession>
<protein>
    <recommendedName>
        <fullName evidence="5">Secreted proline-rich protein</fullName>
    </recommendedName>
</protein>
<keyword evidence="2" id="KW-0812">Transmembrane</keyword>
<evidence type="ECO:0000313" key="4">
    <source>
        <dbReference type="Proteomes" id="UP000004217"/>
    </source>
</evidence>